<protein>
    <submittedName>
        <fullName evidence="2">Uncharacterized protein</fullName>
    </submittedName>
</protein>
<feature type="compositionally biased region" description="Polar residues" evidence="1">
    <location>
        <begin position="88"/>
        <end position="100"/>
    </location>
</feature>
<sequence length="181" mass="19556">MVSSTDDAIKGRNKTAKGLRRMEQSHGNLPVKNNRSPSQRQKGPHLHQWKQKRLTVHNKGQPISLPSASANKSLQADQSEELLGVTAQKKSTPSSPNNREATLAPSFHILSKPTGVDRAPLVKESDGGSPEIGPSLPENLAWMAASEFILDAGIRFKLGRAPPSESLTDSNSAARVFGHRV</sequence>
<organism evidence="2 3">
    <name type="scientific">Puccinia coronata f. sp. avenae</name>
    <dbReference type="NCBI Taxonomy" id="200324"/>
    <lineage>
        <taxon>Eukaryota</taxon>
        <taxon>Fungi</taxon>
        <taxon>Dikarya</taxon>
        <taxon>Basidiomycota</taxon>
        <taxon>Pucciniomycotina</taxon>
        <taxon>Pucciniomycetes</taxon>
        <taxon>Pucciniales</taxon>
        <taxon>Pucciniaceae</taxon>
        <taxon>Puccinia</taxon>
    </lineage>
</organism>
<evidence type="ECO:0000256" key="1">
    <source>
        <dbReference type="SAM" id="MobiDB-lite"/>
    </source>
</evidence>
<gene>
    <name evidence="2" type="ORF">PCASD_12794</name>
</gene>
<dbReference type="AlphaFoldDB" id="A0A2N5SZ95"/>
<evidence type="ECO:0000313" key="3">
    <source>
        <dbReference type="Proteomes" id="UP000235392"/>
    </source>
</evidence>
<feature type="compositionally biased region" description="Basic residues" evidence="1">
    <location>
        <begin position="42"/>
        <end position="56"/>
    </location>
</feature>
<comment type="caution">
    <text evidence="2">The sequence shown here is derived from an EMBL/GenBank/DDBJ whole genome shotgun (WGS) entry which is preliminary data.</text>
</comment>
<feature type="compositionally biased region" description="Polar residues" evidence="1">
    <location>
        <begin position="25"/>
        <end position="41"/>
    </location>
</feature>
<dbReference type="Proteomes" id="UP000235392">
    <property type="component" value="Unassembled WGS sequence"/>
</dbReference>
<name>A0A2N5SZ95_9BASI</name>
<evidence type="ECO:0000313" key="2">
    <source>
        <dbReference type="EMBL" id="PLW18561.1"/>
    </source>
</evidence>
<reference evidence="2 3" key="1">
    <citation type="submission" date="2017-11" db="EMBL/GenBank/DDBJ databases">
        <title>De novo assembly and phasing of dikaryotic genomes from two isolates of Puccinia coronata f. sp. avenae, the causal agent of oat crown rust.</title>
        <authorList>
            <person name="Miller M.E."/>
            <person name="Zhang Y."/>
            <person name="Omidvar V."/>
            <person name="Sperschneider J."/>
            <person name="Schwessinger B."/>
            <person name="Raley C."/>
            <person name="Palmer J.M."/>
            <person name="Garnica D."/>
            <person name="Upadhyaya N."/>
            <person name="Rathjen J."/>
            <person name="Taylor J.M."/>
            <person name="Park R.F."/>
            <person name="Dodds P.N."/>
            <person name="Hirsch C.D."/>
            <person name="Kianian S.F."/>
            <person name="Figueroa M."/>
        </authorList>
    </citation>
    <scope>NUCLEOTIDE SEQUENCE [LARGE SCALE GENOMIC DNA]</scope>
    <source>
        <strain evidence="2">12SD80</strain>
    </source>
</reference>
<feature type="compositionally biased region" description="Polar residues" evidence="1">
    <location>
        <begin position="64"/>
        <end position="77"/>
    </location>
</feature>
<feature type="region of interest" description="Disordered" evidence="1">
    <location>
        <begin position="1"/>
        <end position="111"/>
    </location>
</feature>
<dbReference type="EMBL" id="PGCI01000730">
    <property type="protein sequence ID" value="PLW18561.1"/>
    <property type="molecule type" value="Genomic_DNA"/>
</dbReference>
<proteinExistence type="predicted"/>
<accession>A0A2N5SZ95</accession>